<evidence type="ECO:0000313" key="5">
    <source>
        <dbReference type="Proteomes" id="UP000887566"/>
    </source>
</evidence>
<dbReference type="PROSITE" id="PS51471">
    <property type="entry name" value="FE2OG_OXY"/>
    <property type="match status" value="1"/>
</dbReference>
<evidence type="ECO:0000256" key="1">
    <source>
        <dbReference type="ARBA" id="ARBA00022723"/>
    </source>
</evidence>
<evidence type="ECO:0000256" key="3">
    <source>
        <dbReference type="ARBA" id="ARBA00023004"/>
    </source>
</evidence>
<dbReference type="GO" id="GO:0046872">
    <property type="term" value="F:metal ion binding"/>
    <property type="evidence" value="ECO:0007669"/>
    <property type="project" value="UniProtKB-KW"/>
</dbReference>
<dbReference type="InterPro" id="IPR005123">
    <property type="entry name" value="Oxoglu/Fe-dep_dioxygenase_dom"/>
</dbReference>
<name>A0A914V8U4_9BILA</name>
<dbReference type="WBParaSite" id="PSAMB.scaffold16734size1271.g37021.t1">
    <property type="protein sequence ID" value="PSAMB.scaffold16734size1271.g37021.t1"/>
    <property type="gene ID" value="PSAMB.scaffold16734size1271.g37021"/>
</dbReference>
<accession>A0A914V8U4</accession>
<dbReference type="GO" id="GO:0004656">
    <property type="term" value="F:procollagen-proline 4-dioxygenase activity"/>
    <property type="evidence" value="ECO:0007669"/>
    <property type="project" value="TreeGrafter"/>
</dbReference>
<dbReference type="GO" id="GO:0005783">
    <property type="term" value="C:endoplasmic reticulum"/>
    <property type="evidence" value="ECO:0007669"/>
    <property type="project" value="TreeGrafter"/>
</dbReference>
<keyword evidence="5" id="KW-1185">Reference proteome</keyword>
<proteinExistence type="predicted"/>
<dbReference type="InterPro" id="IPR044862">
    <property type="entry name" value="Pro_4_hyd_alph_FE2OG_OXY"/>
</dbReference>
<feature type="domain" description="Fe2OG dioxygenase" evidence="4">
    <location>
        <begin position="1"/>
        <end position="107"/>
    </location>
</feature>
<evidence type="ECO:0000313" key="6">
    <source>
        <dbReference type="WBParaSite" id="PSAMB.scaffold16734size1271.g37021.t1"/>
    </source>
</evidence>
<dbReference type="Pfam" id="PF13640">
    <property type="entry name" value="2OG-FeII_Oxy_3"/>
    <property type="match status" value="1"/>
</dbReference>
<organism evidence="5 6">
    <name type="scientific">Plectus sambesii</name>
    <dbReference type="NCBI Taxonomy" id="2011161"/>
    <lineage>
        <taxon>Eukaryota</taxon>
        <taxon>Metazoa</taxon>
        <taxon>Ecdysozoa</taxon>
        <taxon>Nematoda</taxon>
        <taxon>Chromadorea</taxon>
        <taxon>Plectida</taxon>
        <taxon>Plectina</taxon>
        <taxon>Plectoidea</taxon>
        <taxon>Plectidae</taxon>
        <taxon>Plectus</taxon>
    </lineage>
</organism>
<protein>
    <submittedName>
        <fullName evidence="6">Fe2OG dioxygenase domain-containing protein</fullName>
    </submittedName>
</protein>
<sequence>MYEPKGHYAPHYDHLFAHSDPEQRDWWMKHFGNRIATFLLILEKAERGGATVFPLLGRNGVTVQPNIGDALFWFNADATDERERSSLHGACPITAGRKVAATIWVRTIGQELLLPCPTGDSRSYLFEQTFL</sequence>
<keyword evidence="3" id="KW-0408">Iron</keyword>
<dbReference type="GO" id="GO:0031418">
    <property type="term" value="F:L-ascorbic acid binding"/>
    <property type="evidence" value="ECO:0007669"/>
    <property type="project" value="UniProtKB-KW"/>
</dbReference>
<evidence type="ECO:0000256" key="2">
    <source>
        <dbReference type="ARBA" id="ARBA00022896"/>
    </source>
</evidence>
<dbReference type="PANTHER" id="PTHR10869:SF210">
    <property type="entry name" value="FE2OG DIOXYGENASE DOMAIN-CONTAINING PROTEIN"/>
    <property type="match status" value="1"/>
</dbReference>
<dbReference type="AlphaFoldDB" id="A0A914V8U4"/>
<evidence type="ECO:0000259" key="4">
    <source>
        <dbReference type="PROSITE" id="PS51471"/>
    </source>
</evidence>
<keyword evidence="1" id="KW-0479">Metal-binding</keyword>
<dbReference type="InterPro" id="IPR045054">
    <property type="entry name" value="P4HA-like"/>
</dbReference>
<dbReference type="PANTHER" id="PTHR10869">
    <property type="entry name" value="PROLYL 4-HYDROXYLASE ALPHA SUBUNIT"/>
    <property type="match status" value="1"/>
</dbReference>
<reference evidence="6" key="1">
    <citation type="submission" date="2022-11" db="UniProtKB">
        <authorList>
            <consortium name="WormBaseParasite"/>
        </authorList>
    </citation>
    <scope>IDENTIFICATION</scope>
</reference>
<dbReference type="Proteomes" id="UP000887566">
    <property type="component" value="Unplaced"/>
</dbReference>
<keyword evidence="2" id="KW-0847">Vitamin C</keyword>
<dbReference type="Gene3D" id="2.60.120.620">
    <property type="entry name" value="q2cbj1_9rhob like domain"/>
    <property type="match status" value="1"/>
</dbReference>